<evidence type="ECO:0000256" key="3">
    <source>
        <dbReference type="ARBA" id="ARBA00022801"/>
    </source>
</evidence>
<dbReference type="InterPro" id="IPR002933">
    <property type="entry name" value="Peptidase_M20"/>
</dbReference>
<feature type="domain" description="Peptidase M20 dimerisation" evidence="4">
    <location>
        <begin position="217"/>
        <end position="373"/>
    </location>
</feature>
<dbReference type="GO" id="GO:0006508">
    <property type="term" value="P:proteolysis"/>
    <property type="evidence" value="ECO:0007669"/>
    <property type="project" value="UniProtKB-KW"/>
</dbReference>
<evidence type="ECO:0000256" key="2">
    <source>
        <dbReference type="ARBA" id="ARBA00022723"/>
    </source>
</evidence>
<dbReference type="PANTHER" id="PTHR43270:SF4">
    <property type="entry name" value="CARNOSINE DIPEPTIDASE 2, ISOFORM A"/>
    <property type="match status" value="1"/>
</dbReference>
<accession>A0A2T0MPA0</accession>
<keyword evidence="1" id="KW-0645">Protease</keyword>
<evidence type="ECO:0000313" key="6">
    <source>
        <dbReference type="Proteomes" id="UP000238312"/>
    </source>
</evidence>
<dbReference type="SUPFAM" id="SSF53187">
    <property type="entry name" value="Zn-dependent exopeptidases"/>
    <property type="match status" value="1"/>
</dbReference>
<dbReference type="Pfam" id="PF01546">
    <property type="entry name" value="Peptidase_M20"/>
    <property type="match status" value="1"/>
</dbReference>
<evidence type="ECO:0000259" key="4">
    <source>
        <dbReference type="Pfam" id="PF07687"/>
    </source>
</evidence>
<dbReference type="Gene3D" id="3.40.630.10">
    <property type="entry name" value="Zn peptidases"/>
    <property type="match status" value="1"/>
</dbReference>
<name>A0A2T0MPA0_9ACTN</name>
<dbReference type="GO" id="GO:0008233">
    <property type="term" value="F:peptidase activity"/>
    <property type="evidence" value="ECO:0007669"/>
    <property type="project" value="UniProtKB-KW"/>
</dbReference>
<comment type="caution">
    <text evidence="5">The sequence shown here is derived from an EMBL/GenBank/DDBJ whole genome shotgun (WGS) entry which is preliminary data.</text>
</comment>
<dbReference type="GO" id="GO:0046872">
    <property type="term" value="F:metal ion binding"/>
    <property type="evidence" value="ECO:0007669"/>
    <property type="project" value="UniProtKB-KW"/>
</dbReference>
<evidence type="ECO:0000256" key="1">
    <source>
        <dbReference type="ARBA" id="ARBA00022670"/>
    </source>
</evidence>
<keyword evidence="6" id="KW-1185">Reference proteome</keyword>
<gene>
    <name evidence="5" type="ORF">B0I32_11819</name>
</gene>
<reference evidence="5 6" key="1">
    <citation type="submission" date="2018-03" db="EMBL/GenBank/DDBJ databases">
        <title>Genomic Encyclopedia of Type Strains, Phase III (KMG-III): the genomes of soil and plant-associated and newly described type strains.</title>
        <authorList>
            <person name="Whitman W."/>
        </authorList>
    </citation>
    <scope>NUCLEOTIDE SEQUENCE [LARGE SCALE GENOMIC DNA]</scope>
    <source>
        <strain evidence="5 6">CGMCC 4.7104</strain>
    </source>
</reference>
<dbReference type="Proteomes" id="UP000238312">
    <property type="component" value="Unassembled WGS sequence"/>
</dbReference>
<dbReference type="Pfam" id="PF07687">
    <property type="entry name" value="M20_dimer"/>
    <property type="match status" value="1"/>
</dbReference>
<evidence type="ECO:0000313" key="5">
    <source>
        <dbReference type="EMBL" id="PRX59880.1"/>
    </source>
</evidence>
<dbReference type="PANTHER" id="PTHR43270">
    <property type="entry name" value="BETA-ALA-HIS DIPEPTIDASE"/>
    <property type="match status" value="1"/>
</dbReference>
<dbReference type="InterPro" id="IPR051458">
    <property type="entry name" value="Cyt/Met_Dipeptidase"/>
</dbReference>
<keyword evidence="3" id="KW-0378">Hydrolase</keyword>
<dbReference type="AlphaFoldDB" id="A0A2T0MPA0"/>
<protein>
    <submittedName>
        <fullName evidence="5">Acetylornithine deacetylase/succinyl-diaminopimelate desuccinylase-like protein</fullName>
    </submittedName>
</protein>
<organism evidence="5 6">
    <name type="scientific">Nonomuraea fuscirosea</name>
    <dbReference type="NCBI Taxonomy" id="1291556"/>
    <lineage>
        <taxon>Bacteria</taxon>
        <taxon>Bacillati</taxon>
        <taxon>Actinomycetota</taxon>
        <taxon>Actinomycetes</taxon>
        <taxon>Streptosporangiales</taxon>
        <taxon>Streptosporangiaceae</taxon>
        <taxon>Nonomuraea</taxon>
    </lineage>
</organism>
<dbReference type="Gene3D" id="3.30.70.360">
    <property type="match status" value="1"/>
</dbReference>
<keyword evidence="2" id="KW-0479">Metal-binding</keyword>
<dbReference type="EMBL" id="PVNG01000018">
    <property type="protein sequence ID" value="PRX59880.1"/>
    <property type="molecule type" value="Genomic_DNA"/>
</dbReference>
<dbReference type="InterPro" id="IPR011650">
    <property type="entry name" value="Peptidase_M20_dimer"/>
</dbReference>
<sequence>MRRLGQYYRMDLQKLRESISQAWKTDVLPSLSGLVEIPAVSAGYDAAWEENGHLRAAVEHVRAWVAARGLPGARCDVVQLDGRAPLLLVDVPATPGATAIGTVLLYGHLDKQPPLGDWSEGLGPWQAVIRDGRLYGRGAADDGYSGYAATTALEAVRGAGGEHARAVLLLETGEESGSPDLPAYLEHLGDRLGEVSLVVCLDGGGGDYERLWLTSSLRGAVQATVTVRILESGIHSGLGSGIAPSSFRVMRQLLDRVEDPETGEVKVAEMVVPIPDERRAEAAELVALHPEVAVPRLPLLPGMTRVSDDEVELVLNNTWRPTLSVTGAAGLPDPAVAGAVLRPWTSLRLSFRLPPTADAEAARAALEKTLTTDVPYGAQVEVGDYMVMNGWHVPATAPWLASALREVGDRVFGKPCQNLGIGGGIPFMELLGRRYPQAQFVVTGALGADSNAHVPDEWLNIPFAVQVTEAVAQILDAHARAEGPA</sequence>
<proteinExistence type="predicted"/>